<protein>
    <submittedName>
        <fullName evidence="1">Uncharacterized protein</fullName>
    </submittedName>
</protein>
<proteinExistence type="predicted"/>
<gene>
    <name evidence="1" type="ORF">L3X38_014247</name>
</gene>
<name>A0AAD4WMT8_PRUDU</name>
<comment type="caution">
    <text evidence="1">The sequence shown here is derived from an EMBL/GenBank/DDBJ whole genome shotgun (WGS) entry which is preliminary data.</text>
</comment>
<sequence>MKDQKEFFHFVETLHDENDKHNQVIGAGVYLYSFKFSPNIFQDFYEGYLYFESDGKEVQNVAFVKVVGEHADVKAKEVFHRTRIAIENVVLQPWTYLFSQQKDFSELPHDTELRKGIWSLCYDRFEHNLKDWTKLAKPKPKGIAYNDKLKLPIKTGDGRLNDFWRNSISELISGVCRIHSNGLYHGPALPLERVDNIHGGHRLPPSVLGVGHGVANHVLQEDLENTSGLFVDEAADSLHASSSGEPSNRRLGDALDVVSKDLTVPFSSALAQALASLSTARHLRSLRRRFADGVTENVR</sequence>
<reference evidence="1 2" key="1">
    <citation type="journal article" date="2022" name="G3 (Bethesda)">
        <title>Whole-genome sequence and methylome profiling of the almond [Prunus dulcis (Mill.) D.A. Webb] cultivar 'Nonpareil'.</title>
        <authorList>
            <person name="D'Amico-Willman K.M."/>
            <person name="Ouma W.Z."/>
            <person name="Meulia T."/>
            <person name="Sideli G.M."/>
            <person name="Gradziel T.M."/>
            <person name="Fresnedo-Ramirez J."/>
        </authorList>
    </citation>
    <scope>NUCLEOTIDE SEQUENCE [LARGE SCALE GENOMIC DNA]</scope>
    <source>
        <strain evidence="1">Clone GOH B32 T37-40</strain>
    </source>
</reference>
<accession>A0AAD4WMT8</accession>
<dbReference type="Proteomes" id="UP001054821">
    <property type="component" value="Chromosome 2"/>
</dbReference>
<dbReference type="EMBL" id="JAJFAZ020000002">
    <property type="protein sequence ID" value="KAI5346368.1"/>
    <property type="molecule type" value="Genomic_DNA"/>
</dbReference>
<dbReference type="AlphaFoldDB" id="A0AAD4WMT8"/>
<evidence type="ECO:0000313" key="2">
    <source>
        <dbReference type="Proteomes" id="UP001054821"/>
    </source>
</evidence>
<organism evidence="1 2">
    <name type="scientific">Prunus dulcis</name>
    <name type="common">Almond</name>
    <name type="synonym">Amygdalus dulcis</name>
    <dbReference type="NCBI Taxonomy" id="3755"/>
    <lineage>
        <taxon>Eukaryota</taxon>
        <taxon>Viridiplantae</taxon>
        <taxon>Streptophyta</taxon>
        <taxon>Embryophyta</taxon>
        <taxon>Tracheophyta</taxon>
        <taxon>Spermatophyta</taxon>
        <taxon>Magnoliopsida</taxon>
        <taxon>eudicotyledons</taxon>
        <taxon>Gunneridae</taxon>
        <taxon>Pentapetalae</taxon>
        <taxon>rosids</taxon>
        <taxon>fabids</taxon>
        <taxon>Rosales</taxon>
        <taxon>Rosaceae</taxon>
        <taxon>Amygdaloideae</taxon>
        <taxon>Amygdaleae</taxon>
        <taxon>Prunus</taxon>
    </lineage>
</organism>
<keyword evidence="2" id="KW-1185">Reference proteome</keyword>
<evidence type="ECO:0000313" key="1">
    <source>
        <dbReference type="EMBL" id="KAI5346368.1"/>
    </source>
</evidence>